<dbReference type="AlphaFoldDB" id="A0A1H4BSE1"/>
<organism evidence="1 2">
    <name type="scientific">Psychroflexus halocasei</name>
    <dbReference type="NCBI Taxonomy" id="908615"/>
    <lineage>
        <taxon>Bacteria</taxon>
        <taxon>Pseudomonadati</taxon>
        <taxon>Bacteroidota</taxon>
        <taxon>Flavobacteriia</taxon>
        <taxon>Flavobacteriales</taxon>
        <taxon>Flavobacteriaceae</taxon>
        <taxon>Psychroflexus</taxon>
    </lineage>
</organism>
<sequence>MKKAIFLFVGILTLMSFTNIKSTDPYKCLIQMKNYSGEGAYIVISLLDENDEYLKTIHVRGEDDEWYHDISEWWNFQGKNKASLDGITGATISGGSRAVTSLEINPDWIGKNYSLRFETAVEDKAYHLDDIKIKLTQELLKGQTLKGSGFIRFVKILAQ</sequence>
<dbReference type="RefSeq" id="WP_093244336.1">
    <property type="nucleotide sequence ID" value="NZ_FNQF01000006.1"/>
</dbReference>
<dbReference type="STRING" id="908615.SAMN05421540_106145"/>
<accession>A0A1H4BSE1</accession>
<evidence type="ECO:0000313" key="2">
    <source>
        <dbReference type="Proteomes" id="UP000198820"/>
    </source>
</evidence>
<protein>
    <recommendedName>
        <fullName evidence="3">Flagellin biosynthesis protein FlgD</fullName>
    </recommendedName>
</protein>
<dbReference type="Proteomes" id="UP000198820">
    <property type="component" value="Unassembled WGS sequence"/>
</dbReference>
<dbReference type="InterPro" id="IPR014469">
    <property type="entry name" value="DUF2271"/>
</dbReference>
<reference evidence="1 2" key="1">
    <citation type="submission" date="2016-10" db="EMBL/GenBank/DDBJ databases">
        <authorList>
            <person name="de Groot N.N."/>
        </authorList>
    </citation>
    <scope>NUCLEOTIDE SEQUENCE [LARGE SCALE GENOMIC DNA]</scope>
    <source>
        <strain evidence="1 2">DSM 23581</strain>
    </source>
</reference>
<proteinExistence type="predicted"/>
<evidence type="ECO:0008006" key="3">
    <source>
        <dbReference type="Google" id="ProtNLM"/>
    </source>
</evidence>
<gene>
    <name evidence="1" type="ORF">SAMN05421540_106145</name>
</gene>
<keyword evidence="2" id="KW-1185">Reference proteome</keyword>
<name>A0A1H4BSE1_9FLAO</name>
<dbReference type="Pfam" id="PF10029">
    <property type="entry name" value="DUF2271"/>
    <property type="match status" value="1"/>
</dbReference>
<dbReference type="EMBL" id="FNQF01000006">
    <property type="protein sequence ID" value="SEA51000.1"/>
    <property type="molecule type" value="Genomic_DNA"/>
</dbReference>
<evidence type="ECO:0000313" key="1">
    <source>
        <dbReference type="EMBL" id="SEA51000.1"/>
    </source>
</evidence>